<protein>
    <recommendedName>
        <fullName evidence="4">Outer membrane protein transport protein, Ompp1/FadL/TodX family</fullName>
    </recommendedName>
</protein>
<feature type="chain" id="PRO_5003954596" description="Outer membrane protein transport protein, Ompp1/FadL/TodX family" evidence="1">
    <location>
        <begin position="20"/>
        <end position="431"/>
    </location>
</feature>
<comment type="caution">
    <text evidence="2">The sequence shown here is derived from an EMBL/GenBank/DDBJ whole genome shotgun (WGS) entry which is preliminary data.</text>
</comment>
<name>L1NHF5_9BACT</name>
<dbReference type="RefSeq" id="WP_009161917.1">
    <property type="nucleotide sequence ID" value="NZ_KB290974.1"/>
</dbReference>
<evidence type="ECO:0000256" key="1">
    <source>
        <dbReference type="SAM" id="SignalP"/>
    </source>
</evidence>
<feature type="signal peptide" evidence="1">
    <location>
        <begin position="1"/>
        <end position="19"/>
    </location>
</feature>
<evidence type="ECO:0000313" key="2">
    <source>
        <dbReference type="EMBL" id="EKY02705.1"/>
    </source>
</evidence>
<keyword evidence="3" id="KW-1185">Reference proteome</keyword>
<dbReference type="HOGENOM" id="CLU_047829_1_0_10"/>
<accession>L1NHF5</accession>
<proteinExistence type="predicted"/>
<evidence type="ECO:0008006" key="4">
    <source>
        <dbReference type="Google" id="ProtNLM"/>
    </source>
</evidence>
<keyword evidence="1" id="KW-0732">Signal</keyword>
<dbReference type="PATRIC" id="fig|1127699.3.peg.697"/>
<organism evidence="2 3">
    <name type="scientific">Hoylesella saccharolytica F0055</name>
    <dbReference type="NCBI Taxonomy" id="1127699"/>
    <lineage>
        <taxon>Bacteria</taxon>
        <taxon>Pseudomonadati</taxon>
        <taxon>Bacteroidota</taxon>
        <taxon>Bacteroidia</taxon>
        <taxon>Bacteroidales</taxon>
        <taxon>Prevotellaceae</taxon>
        <taxon>Hoylesella</taxon>
    </lineage>
</organism>
<dbReference type="OrthoDB" id="1491239at2"/>
<sequence>MKKVLGIALLTIMCTNMFAQSGTNSPYSQFGWGVLAEQTNGFNRGMNGLGIGFHERNQVNFLNPASYSELDSLTFLFDAGLSLHLTNLSENGKKRNANNANLEYVTAGFRATRHLGISFGVMPYTNVGYDYSSTQHITQQIGSTTYTNRYTGSGGLHQIYLGAGWQPVKGLSIGANLSYLFGNYNRVFLNSYSDATTKTVSQTHTAEVRSYKVDLGAQYTAKLSAKEQLTLGVTFSPGHEIGGNPSLNMISRNSQTNVADTTAYGGNMRLSIPTTYGAGLMWNHDQKWKLGVDYSLQKWASLKFPEYIVNNNVASYALRDNMFSDHHKLTFGGDYCPSPMSRNFFNRVHYRVGVSYATSYIKINGNEGPKEISAGIGFGLPIINAINNRSILNISAQWVRSSAKNYITENTFRINIGLTFNEVWFMKWKAQ</sequence>
<dbReference type="AlphaFoldDB" id="L1NHF5"/>
<dbReference type="Proteomes" id="UP000010433">
    <property type="component" value="Unassembled WGS sequence"/>
</dbReference>
<dbReference type="SUPFAM" id="SSF56935">
    <property type="entry name" value="Porins"/>
    <property type="match status" value="1"/>
</dbReference>
<dbReference type="STRING" id="1127699.HMPREF9151_00751"/>
<dbReference type="EMBL" id="AMEP01000047">
    <property type="protein sequence ID" value="EKY02705.1"/>
    <property type="molecule type" value="Genomic_DNA"/>
</dbReference>
<dbReference type="Gene3D" id="2.40.160.60">
    <property type="entry name" value="Outer membrane protein transport protein (OMPP1/FadL/TodX)"/>
    <property type="match status" value="1"/>
</dbReference>
<gene>
    <name evidence="2" type="ORF">HMPREF9151_00751</name>
</gene>
<reference evidence="2 3" key="1">
    <citation type="submission" date="2012-05" db="EMBL/GenBank/DDBJ databases">
        <authorList>
            <person name="Weinstock G."/>
            <person name="Sodergren E."/>
            <person name="Lobos E.A."/>
            <person name="Fulton L."/>
            <person name="Fulton R."/>
            <person name="Courtney L."/>
            <person name="Fronick C."/>
            <person name="O'Laughlin M."/>
            <person name="Godfrey J."/>
            <person name="Wilson R.M."/>
            <person name="Miner T."/>
            <person name="Farmer C."/>
            <person name="Delehaunty K."/>
            <person name="Cordes M."/>
            <person name="Minx P."/>
            <person name="Tomlinson C."/>
            <person name="Chen J."/>
            <person name="Wollam A."/>
            <person name="Pepin K.H."/>
            <person name="Bhonagiri V."/>
            <person name="Zhang X."/>
            <person name="Suruliraj S."/>
            <person name="Warren W."/>
            <person name="Mitreva M."/>
            <person name="Mardis E.R."/>
            <person name="Wilson R.K."/>
        </authorList>
    </citation>
    <scope>NUCLEOTIDE SEQUENCE [LARGE SCALE GENOMIC DNA]</scope>
    <source>
        <strain evidence="2 3">F0055</strain>
    </source>
</reference>
<evidence type="ECO:0000313" key="3">
    <source>
        <dbReference type="Proteomes" id="UP000010433"/>
    </source>
</evidence>